<evidence type="ECO:0000313" key="3">
    <source>
        <dbReference type="Proteomes" id="UP001527866"/>
    </source>
</evidence>
<proteinExistence type="predicted"/>
<dbReference type="SUPFAM" id="SSF47413">
    <property type="entry name" value="lambda repressor-like DNA-binding domains"/>
    <property type="match status" value="1"/>
</dbReference>
<evidence type="ECO:0000259" key="1">
    <source>
        <dbReference type="PROSITE" id="PS50943"/>
    </source>
</evidence>
<sequence length="266" mass="30652">MVERIHEEWRQWGNELKRMRLQAGETMDSLARKARVSRQIIGKYEAATRVPQRDKAAAMDEALATGDALILLWEQIMDDAHVPPEFRNALMMERRSKHIREYHAILVPGLLQTPDYAITLVRARRVNGPPESIDQVVQTRVERLQKLSDMRPLLWFVVEWVALTRVVGDEKIMREQRRHLIDLMEGGTIQLQVIEDSRHNPGLCGAYRVMSLHDGRTVGFVEDPLGGRSVTKREEIDYLSTLFGMLQSEALSPRSTLERLKELDHA</sequence>
<dbReference type="Pfam" id="PF19054">
    <property type="entry name" value="DUF5753"/>
    <property type="match status" value="1"/>
</dbReference>
<name>A0ABT4UBQ6_9ACTN</name>
<keyword evidence="3" id="KW-1185">Reference proteome</keyword>
<dbReference type="RefSeq" id="WP_270689800.1">
    <property type="nucleotide sequence ID" value="NZ_JAQFWQ010000119.1"/>
</dbReference>
<dbReference type="Proteomes" id="UP001527866">
    <property type="component" value="Unassembled WGS sequence"/>
</dbReference>
<dbReference type="InterPro" id="IPR043917">
    <property type="entry name" value="DUF5753"/>
</dbReference>
<dbReference type="InterPro" id="IPR010982">
    <property type="entry name" value="Lambda_DNA-bd_dom_sf"/>
</dbReference>
<dbReference type="Pfam" id="PF13560">
    <property type="entry name" value="HTH_31"/>
    <property type="match status" value="1"/>
</dbReference>
<dbReference type="InterPro" id="IPR001387">
    <property type="entry name" value="Cro/C1-type_HTH"/>
</dbReference>
<dbReference type="SMART" id="SM00530">
    <property type="entry name" value="HTH_XRE"/>
    <property type="match status" value="1"/>
</dbReference>
<dbReference type="Gene3D" id="1.10.260.40">
    <property type="entry name" value="lambda repressor-like DNA-binding domains"/>
    <property type="match status" value="1"/>
</dbReference>
<evidence type="ECO:0000313" key="2">
    <source>
        <dbReference type="EMBL" id="MDA2814406.1"/>
    </source>
</evidence>
<accession>A0ABT4UBQ6</accession>
<feature type="domain" description="HTH cro/C1-type" evidence="1">
    <location>
        <begin position="16"/>
        <end position="69"/>
    </location>
</feature>
<reference evidence="2 3" key="1">
    <citation type="submission" date="2023-01" db="EMBL/GenBank/DDBJ databases">
        <title>Draft genome sequence of Nocardiopsis sp. RSe5-2 isolated from halophytes.</title>
        <authorList>
            <person name="Duangmal K."/>
            <person name="Chantavorakit T."/>
        </authorList>
    </citation>
    <scope>NUCLEOTIDE SEQUENCE [LARGE SCALE GENOMIC DNA]</scope>
    <source>
        <strain evidence="2 3">RSe5-2</strain>
    </source>
</reference>
<organism evidence="2 3">
    <name type="scientific">Nocardiopsis endophytica</name>
    <dbReference type="NCBI Taxonomy" id="3018445"/>
    <lineage>
        <taxon>Bacteria</taxon>
        <taxon>Bacillati</taxon>
        <taxon>Actinomycetota</taxon>
        <taxon>Actinomycetes</taxon>
        <taxon>Streptosporangiales</taxon>
        <taxon>Nocardiopsidaceae</taxon>
        <taxon>Nocardiopsis</taxon>
    </lineage>
</organism>
<protein>
    <submittedName>
        <fullName evidence="2">Helix-turn-helix transcriptional regulator</fullName>
    </submittedName>
</protein>
<dbReference type="EMBL" id="JAQFWQ010000119">
    <property type="protein sequence ID" value="MDA2814406.1"/>
    <property type="molecule type" value="Genomic_DNA"/>
</dbReference>
<dbReference type="PROSITE" id="PS50943">
    <property type="entry name" value="HTH_CROC1"/>
    <property type="match status" value="1"/>
</dbReference>
<dbReference type="CDD" id="cd00093">
    <property type="entry name" value="HTH_XRE"/>
    <property type="match status" value="1"/>
</dbReference>
<gene>
    <name evidence="2" type="ORF">O4J56_27415</name>
</gene>
<comment type="caution">
    <text evidence="2">The sequence shown here is derived from an EMBL/GenBank/DDBJ whole genome shotgun (WGS) entry which is preliminary data.</text>
</comment>